<evidence type="ECO:0000259" key="5">
    <source>
        <dbReference type="Pfam" id="PF17676"/>
    </source>
</evidence>
<feature type="compositionally biased region" description="Basic and acidic residues" evidence="3">
    <location>
        <begin position="1"/>
        <end position="19"/>
    </location>
</feature>
<proteinExistence type="inferred from homology"/>
<dbReference type="Gene3D" id="3.50.30.60">
    <property type="entry name" value="LD-carboxypeptidase A C-terminal domain-like"/>
    <property type="match status" value="1"/>
</dbReference>
<dbReference type="EMBL" id="AE016825">
    <property type="protein sequence ID" value="AAQ57908.1"/>
    <property type="molecule type" value="Genomic_DNA"/>
</dbReference>
<feature type="domain" description="LD-carboxypeptidase C-terminal" evidence="5">
    <location>
        <begin position="364"/>
        <end position="482"/>
    </location>
</feature>
<dbReference type="CDD" id="cd07062">
    <property type="entry name" value="Peptidase_S66_mccF_like"/>
    <property type="match status" value="1"/>
</dbReference>
<keyword evidence="7" id="KW-1185">Reference proteome</keyword>
<dbReference type="PANTHER" id="PTHR30237:SF5">
    <property type="entry name" value="CARBOXYPEPTIDASE VC_A0337-RELATED"/>
    <property type="match status" value="1"/>
</dbReference>
<evidence type="ECO:0000256" key="2">
    <source>
        <dbReference type="ARBA" id="ARBA00022801"/>
    </source>
</evidence>
<feature type="domain" description="LD-carboxypeptidase N-terminal" evidence="4">
    <location>
        <begin position="183"/>
        <end position="303"/>
    </location>
</feature>
<reference evidence="6 7" key="1">
    <citation type="journal article" date="2003" name="Proc. Natl. Acad. Sci. U.S.A.">
        <title>The complete genome sequence of Chromobacterium violaceum reveals remarkable and exploitable bacterial adaptability.</title>
        <authorList>
            <person name="Vasconcelos A.T.R."/>
            <person name="de Almeida D.F."/>
            <person name="Almeida F.C."/>
            <person name="de Almeida L.G.P."/>
            <person name="de Almeida R."/>
            <person name="Goncalves J.A.A."/>
            <person name="Andrade E.M."/>
            <person name="Antonio R.V."/>
            <person name="Araripe J."/>
            <person name="de Araujo M.F.F."/>
            <person name="Filho S.A."/>
            <person name="Azevedo V."/>
            <person name="Batista A.J."/>
            <person name="Bataus L.A.M."/>
            <person name="Batista J.S."/>
            <person name="Belo A."/>
            <person name="vander Berg C."/>
            <person name="Blamey J."/>
            <person name="Bogo M."/>
            <person name="Bonato S."/>
            <person name="Bordignon J."/>
            <person name="Brito C.A."/>
            <person name="Brocchi M."/>
            <person name="Burity H.A."/>
            <person name="Camargo A.A."/>
            <person name="Cardoso D.D.P."/>
            <person name="Carneiro N.P."/>
            <person name="Carraro D.M."/>
            <person name="Carvalho C.M.B."/>
            <person name="Cascardo J.C.M."/>
            <person name="Cavada B.S."/>
            <person name="Chueire L.M.O."/>
            <person name="Pasa T.B.C."/>
            <person name="Duran N."/>
            <person name="Fagundes N."/>
            <person name="Falcao C.L."/>
            <person name="Fantinatti F."/>
            <person name="Farias I.P."/>
            <person name="Felipe M.S.S."/>
            <person name="Ferrari L.P."/>
            <person name="Ferro J.A."/>
            <person name="Ferro M.I.T."/>
            <person name="Franco G.R."/>
            <person name="Freitas N.S.A."/>
            <person name="Furlan L.R."/>
            <person name="Gazzinelli R.T."/>
            <person name="Gomes E.A."/>
            <person name="Goncalves P.R."/>
            <person name="Grangeiro T.B."/>
            <person name="Grattapaglia D."/>
            <person name="Grisard E.C."/>
            <person name="Guimaraes C.T."/>
            <person name="Hanna E.S."/>
            <person name="Hungria M."/>
            <person name="Jardim S.N."/>
            <person name="Laurino J."/>
            <person name="Leoi L.C.T."/>
            <person name="Fassarella L."/>
            <person name="Lima A."/>
            <person name="Loureiro M.F."/>
            <person name="Lyra M.C.P."/>
            <person name="Macedo M."/>
            <person name="Madeira H.M.F."/>
            <person name="Manfio G.P."/>
            <person name="Maranhao A.Q."/>
            <person name="Martins W.S."/>
            <person name="di Mauro S.M.Z."/>
            <person name="de Medeiros S.R.B."/>
            <person name="Meissner R.D.V."/>
            <person name="Menck C.F.M."/>
            <person name="Moreira M.A.M."/>
            <person name="Nascimento F.F."/>
            <person name="Nicolas M.F."/>
            <person name="Oliveira J.G."/>
            <person name="Oliveira S.C."/>
            <person name="Paixao R.F.C."/>
            <person name="Parente J.A."/>
            <person name="Pedrosa F.O."/>
            <person name="Pena S.J.D."/>
            <person name="Perreira J.O."/>
            <person name="Perreira M."/>
            <person name="Pinto L.S.R.C."/>
            <person name="Pinto L.S."/>
            <person name="Porto J.I.R."/>
            <person name="Potrich D.P."/>
            <person name="Neto C.E.R."/>
            <person name="Reis A.M.M."/>
            <person name="Rigo L.U."/>
            <person name="Rondinelli E."/>
            <person name="dos Santos E.B.P."/>
            <person name="Santos F.R."/>
            <person name="Schneider M.P.C."/>
            <person name="Seuanez H.N."/>
            <person name="Silva A.M.R."/>
            <person name="da Silva A.L.C."/>
            <person name="Silva D.W."/>
            <person name="Silva R."/>
            <person name="Simoes I.C."/>
            <person name="Simon D."/>
            <person name="Soares C.M.A."/>
            <person name="Soares R.B.A."/>
            <person name="Souza E.M."/>
            <person name="Souza K.R.L."/>
            <person name="Souza R.C."/>
            <person name="Steffens M.B.R."/>
            <person name="Steindel M."/>
            <person name="Teixeira S.R."/>
            <person name="Urmenyi T."/>
            <person name="Vettore A."/>
            <person name="Wassem R."/>
            <person name="Zaha A."/>
            <person name="Simpson A.J.G."/>
        </authorList>
    </citation>
    <scope>NUCLEOTIDE SEQUENCE [LARGE SCALE GENOMIC DNA]</scope>
    <source>
        <strain evidence="7">ATCC 12472 / DSM 30191 / JCM 1249 / NBRC 12614 / NCIMB 9131 / NCTC 9757</strain>
    </source>
</reference>
<evidence type="ECO:0000313" key="7">
    <source>
        <dbReference type="Proteomes" id="UP000001424"/>
    </source>
</evidence>
<dbReference type="Pfam" id="PF17676">
    <property type="entry name" value="Peptidase_S66C"/>
    <property type="match status" value="1"/>
</dbReference>
<dbReference type="InterPro" id="IPR003507">
    <property type="entry name" value="S66_fam"/>
</dbReference>
<dbReference type="Pfam" id="PF02016">
    <property type="entry name" value="Peptidase_S66"/>
    <property type="match status" value="1"/>
</dbReference>
<sequence>MLRERTNGCHPHPAHDGSRYRRRGSLVRRSGLSDHSRAADGPLRRRARRGGQRNLGRGTGRRGGWLDPRPRRPSAGSGQLCRNRRHCRRSGLPQPGHRPLAAGNLRAMGAGPRLCPHSAALRHPSHLGPRFLPSPRLPAEKHRHHFRARPAAARLSAAGLSTRSRTTRMPIRFPAPLQPGDAIAVTAFSSGVHPRLHGRLDDALNELRARGYRVVEGECLRDEKHDASAPAAARLGELRRFLFDPEIRAILPPWGGERAIELLPGLDFAALAGLPPKWIAGFSDVSTLMAPLTLCAGWATLHGPNLMDLPLKDRLFGNEALLAALETGMPPAQEPHGQYWRWDEPGRQFANRVRLLGGGSGKMEGRLIGGCLDVLASLQGTPYFDLDAFKAEPAILYLENCELAPCGVLRALAGLRLSGTLDGLSGLVLGRSGAQDAADGQALRYQDALRAALDGLPYPVVIDADIGHVPPQWSLLNGAWAVLEVFGEGRARLEQRAAR</sequence>
<accession>Q7P1I4</accession>
<name>Q7P1I4_CHRVO</name>
<gene>
    <name evidence="6" type="ordered locus">CV_0229</name>
</gene>
<dbReference type="eggNOG" id="COG1619">
    <property type="taxonomic scope" value="Bacteria"/>
</dbReference>
<dbReference type="Gene3D" id="3.40.50.10740">
    <property type="entry name" value="Class I glutamine amidotransferase-like"/>
    <property type="match status" value="1"/>
</dbReference>
<dbReference type="PANTHER" id="PTHR30237">
    <property type="entry name" value="MURAMOYLTETRAPEPTIDE CARBOXYPEPTIDASE"/>
    <property type="match status" value="1"/>
</dbReference>
<dbReference type="HOGENOM" id="CLU_545967_0_0_4"/>
<protein>
    <recommendedName>
        <fullName evidence="8">LD-carboxypeptidase</fullName>
    </recommendedName>
</protein>
<dbReference type="STRING" id="243365.CV_0229"/>
<dbReference type="AlphaFoldDB" id="Q7P1I4"/>
<evidence type="ECO:0000259" key="4">
    <source>
        <dbReference type="Pfam" id="PF02016"/>
    </source>
</evidence>
<dbReference type="InterPro" id="IPR027461">
    <property type="entry name" value="Carboxypeptidase_A_C_sf"/>
</dbReference>
<dbReference type="Proteomes" id="UP000001424">
    <property type="component" value="Chromosome"/>
</dbReference>
<evidence type="ECO:0008006" key="8">
    <source>
        <dbReference type="Google" id="ProtNLM"/>
    </source>
</evidence>
<dbReference type="InterPro" id="IPR027478">
    <property type="entry name" value="LdcA_N"/>
</dbReference>
<dbReference type="KEGG" id="cvi:CV_0229"/>
<evidence type="ECO:0000313" key="6">
    <source>
        <dbReference type="EMBL" id="AAQ57908.1"/>
    </source>
</evidence>
<keyword evidence="2" id="KW-0378">Hydrolase</keyword>
<dbReference type="InterPro" id="IPR040921">
    <property type="entry name" value="Peptidase_S66C"/>
</dbReference>
<feature type="region of interest" description="Disordered" evidence="3">
    <location>
        <begin position="1"/>
        <end position="104"/>
    </location>
</feature>
<comment type="similarity">
    <text evidence="1">Belongs to the peptidase S66 family.</text>
</comment>
<dbReference type="InterPro" id="IPR029062">
    <property type="entry name" value="Class_I_gatase-like"/>
</dbReference>
<dbReference type="InterPro" id="IPR040449">
    <property type="entry name" value="Peptidase_S66_N"/>
</dbReference>
<evidence type="ECO:0000256" key="3">
    <source>
        <dbReference type="SAM" id="MobiDB-lite"/>
    </source>
</evidence>
<dbReference type="SUPFAM" id="SSF52317">
    <property type="entry name" value="Class I glutamine amidotransferase-like"/>
    <property type="match status" value="1"/>
</dbReference>
<evidence type="ECO:0000256" key="1">
    <source>
        <dbReference type="ARBA" id="ARBA00010233"/>
    </source>
</evidence>
<dbReference type="GO" id="GO:0016787">
    <property type="term" value="F:hydrolase activity"/>
    <property type="evidence" value="ECO:0007669"/>
    <property type="project" value="UniProtKB-KW"/>
</dbReference>
<dbReference type="SUPFAM" id="SSF141986">
    <property type="entry name" value="LD-carboxypeptidase A C-terminal domain-like"/>
    <property type="match status" value="1"/>
</dbReference>
<organism evidence="6 7">
    <name type="scientific">Chromobacterium violaceum (strain ATCC 12472 / DSM 30191 / JCM 1249 / CCUG 213 / NBRC 12614 / NCIMB 9131 / NCTC 9757 / MK)</name>
    <dbReference type="NCBI Taxonomy" id="243365"/>
    <lineage>
        <taxon>Bacteria</taxon>
        <taxon>Pseudomonadati</taxon>
        <taxon>Pseudomonadota</taxon>
        <taxon>Betaproteobacteria</taxon>
        <taxon>Neisseriales</taxon>
        <taxon>Chromobacteriaceae</taxon>
        <taxon>Chromobacterium</taxon>
    </lineage>
</organism>